<dbReference type="Pfam" id="PF01381">
    <property type="entry name" value="HTH_3"/>
    <property type="match status" value="1"/>
</dbReference>
<dbReference type="Proteomes" id="UP000192656">
    <property type="component" value="Unassembled WGS sequence"/>
</dbReference>
<evidence type="ECO:0000259" key="2">
    <source>
        <dbReference type="PROSITE" id="PS50943"/>
    </source>
</evidence>
<dbReference type="RefSeq" id="WP_170923119.1">
    <property type="nucleotide sequence ID" value="NZ_FWXR01000001.1"/>
</dbReference>
<dbReference type="GO" id="GO:0003677">
    <property type="term" value="F:DNA binding"/>
    <property type="evidence" value="ECO:0007669"/>
    <property type="project" value="UniProtKB-KW"/>
</dbReference>
<dbReference type="PANTHER" id="PTHR46797">
    <property type="entry name" value="HTH-TYPE TRANSCRIPTIONAL REGULATOR"/>
    <property type="match status" value="1"/>
</dbReference>
<proteinExistence type="predicted"/>
<dbReference type="SMART" id="SM00530">
    <property type="entry name" value="HTH_XRE"/>
    <property type="match status" value="1"/>
</dbReference>
<dbReference type="EMBL" id="FWXR01000001">
    <property type="protein sequence ID" value="SMC32666.1"/>
    <property type="molecule type" value="Genomic_DNA"/>
</dbReference>
<accession>A0A1W1Y945</accession>
<dbReference type="GO" id="GO:0003700">
    <property type="term" value="F:DNA-binding transcription factor activity"/>
    <property type="evidence" value="ECO:0007669"/>
    <property type="project" value="TreeGrafter"/>
</dbReference>
<dbReference type="InterPro" id="IPR050807">
    <property type="entry name" value="TransReg_Diox_bact_type"/>
</dbReference>
<sequence>MSILADRLRTVREARDLTQADVARATNLDLRTVRAYEAAAKTPSAGTLVRLASVLGVSVDYLLGLVDEHCAHASAERLVPGLSRLDSRDLETVADLVGRFLAAAERRRDRAA</sequence>
<dbReference type="SUPFAM" id="SSF47413">
    <property type="entry name" value="lambda repressor-like DNA-binding domains"/>
    <property type="match status" value="1"/>
</dbReference>
<dbReference type="STRING" id="937218.SAMN06297251_10164"/>
<protein>
    <submittedName>
        <fullName evidence="3">Transcriptional regulator, contains XRE-family HTH domain</fullName>
    </submittedName>
</protein>
<organism evidence="3 4">
    <name type="scientific">Fulvimarina manganoxydans</name>
    <dbReference type="NCBI Taxonomy" id="937218"/>
    <lineage>
        <taxon>Bacteria</taxon>
        <taxon>Pseudomonadati</taxon>
        <taxon>Pseudomonadota</taxon>
        <taxon>Alphaproteobacteria</taxon>
        <taxon>Hyphomicrobiales</taxon>
        <taxon>Aurantimonadaceae</taxon>
        <taxon>Fulvimarina</taxon>
    </lineage>
</organism>
<dbReference type="PANTHER" id="PTHR46797:SF1">
    <property type="entry name" value="METHYLPHOSPHONATE SYNTHASE"/>
    <property type="match status" value="1"/>
</dbReference>
<dbReference type="Gene3D" id="1.10.260.40">
    <property type="entry name" value="lambda repressor-like DNA-binding domains"/>
    <property type="match status" value="1"/>
</dbReference>
<evidence type="ECO:0000256" key="1">
    <source>
        <dbReference type="ARBA" id="ARBA00023125"/>
    </source>
</evidence>
<gene>
    <name evidence="3" type="ORF">SAMN06297251_10164</name>
</gene>
<evidence type="ECO:0000313" key="3">
    <source>
        <dbReference type="EMBL" id="SMC32666.1"/>
    </source>
</evidence>
<dbReference type="PROSITE" id="PS50943">
    <property type="entry name" value="HTH_CROC1"/>
    <property type="match status" value="1"/>
</dbReference>
<name>A0A1W1Y945_9HYPH</name>
<dbReference type="InterPro" id="IPR010982">
    <property type="entry name" value="Lambda_DNA-bd_dom_sf"/>
</dbReference>
<dbReference type="InterPro" id="IPR001387">
    <property type="entry name" value="Cro/C1-type_HTH"/>
</dbReference>
<dbReference type="AlphaFoldDB" id="A0A1W1Y945"/>
<feature type="domain" description="HTH cro/C1-type" evidence="2">
    <location>
        <begin position="8"/>
        <end position="62"/>
    </location>
</feature>
<dbReference type="CDD" id="cd00093">
    <property type="entry name" value="HTH_XRE"/>
    <property type="match status" value="1"/>
</dbReference>
<dbReference type="GO" id="GO:0005829">
    <property type="term" value="C:cytosol"/>
    <property type="evidence" value="ECO:0007669"/>
    <property type="project" value="TreeGrafter"/>
</dbReference>
<evidence type="ECO:0000313" key="4">
    <source>
        <dbReference type="Proteomes" id="UP000192656"/>
    </source>
</evidence>
<keyword evidence="1" id="KW-0238">DNA-binding</keyword>
<reference evidence="3 4" key="1">
    <citation type="submission" date="2017-04" db="EMBL/GenBank/DDBJ databases">
        <authorList>
            <person name="Afonso C.L."/>
            <person name="Miller P.J."/>
            <person name="Scott M.A."/>
            <person name="Spackman E."/>
            <person name="Goraichik I."/>
            <person name="Dimitrov K.M."/>
            <person name="Suarez D.L."/>
            <person name="Swayne D.E."/>
        </authorList>
    </citation>
    <scope>NUCLEOTIDE SEQUENCE [LARGE SCALE GENOMIC DNA]</scope>
    <source>
        <strain evidence="3 4">CGMCC 1.10972</strain>
    </source>
</reference>
<keyword evidence="4" id="KW-1185">Reference proteome</keyword>